<reference evidence="3 4" key="1">
    <citation type="submission" date="2021-02" db="EMBL/GenBank/DDBJ databases">
        <title>Nitrogen-fixing ability and nitrogen fixation related genes of thermophilic fermentative bacteria in the genus Caldicellulosiruptor.</title>
        <authorList>
            <person name="Chen Y."/>
            <person name="Nishihara A."/>
            <person name="Haruta S."/>
        </authorList>
    </citation>
    <scope>NUCLEOTIDE SEQUENCE [LARGE SCALE GENOMIC DNA]</scope>
    <source>
        <strain evidence="3 4">YA01</strain>
    </source>
</reference>
<dbReference type="Proteomes" id="UP000663623">
    <property type="component" value="Chromosome"/>
</dbReference>
<evidence type="ECO:0000313" key="3">
    <source>
        <dbReference type="EMBL" id="BCS81883.1"/>
    </source>
</evidence>
<dbReference type="RefSeq" id="WP_207179032.1">
    <property type="nucleotide sequence ID" value="NZ_AP024480.1"/>
</dbReference>
<accession>A0ABM7NP24</accession>
<gene>
    <name evidence="3" type="ORF">CaldiYA01_18430</name>
</gene>
<keyword evidence="4" id="KW-1185">Reference proteome</keyword>
<organism evidence="3 4">
    <name type="scientific">Caldicellulosiruptor diazotrophicus</name>
    <dbReference type="NCBI Taxonomy" id="2806205"/>
    <lineage>
        <taxon>Bacteria</taxon>
        <taxon>Bacillati</taxon>
        <taxon>Bacillota</taxon>
        <taxon>Bacillota incertae sedis</taxon>
        <taxon>Caldicellulosiruptorales</taxon>
        <taxon>Caldicellulosiruptoraceae</taxon>
        <taxon>Caldicellulosiruptor</taxon>
    </lineage>
</organism>
<protein>
    <recommendedName>
        <fullName evidence="5">Methyl-accepting chemotaxis sensory transducer</fullName>
    </recommendedName>
</protein>
<keyword evidence="2" id="KW-0812">Transmembrane</keyword>
<dbReference type="Gene3D" id="6.10.340.10">
    <property type="match status" value="1"/>
</dbReference>
<evidence type="ECO:0000313" key="4">
    <source>
        <dbReference type="Proteomes" id="UP000663623"/>
    </source>
</evidence>
<evidence type="ECO:0000256" key="2">
    <source>
        <dbReference type="SAM" id="Phobius"/>
    </source>
</evidence>
<evidence type="ECO:0000256" key="1">
    <source>
        <dbReference type="SAM" id="Coils"/>
    </source>
</evidence>
<sequence length="634" mass="73370">MVGTTRLLRRQVAGFLFFLYTILLTISILTNYAVPKRTLEKELKKSFDGDAKAIAEQFESYFKFVNDMLLSFSLNREVSRILTLPQEDAKSKDNIASYEIILSSLKDAAQRLGGDLYLHVKDTYLFANLRGEIESAKYEELTKLEKVASIEADIPLTVYSDKDKLVFEMPVLNFMTFSKIGEIYLVMNKASILQNILKIYKHYQFVVKTKNGQVLISMGKASREQFVYSQNVVGGNFNLSVGGAKDYIYRQISFVRWLFLILTFISMIFIIVLSLFISNVVVNPLKGLEHLFKKIKQKDLSVEKKISQINDEIDKIYDSFFRILQSLKKPIMYFNEIAYNPNISKSKFENVIQQSEDINKEINEKSIKFLNSLEMQRDCLKILSESMDVYMHNLENIKVYLLNQSNKLKALDSLCSSFKLEIGKVENYTNEIEEILFHYNNIVSDLSNKTKELIKLAYNSGILARGLKIVQISVKIELMNNKITNFLNISELEKLITSIEQLITRFYDVLKNIDGINQNVIKEIWNLHSDLKKDKDLQEQFLWILNKMEITILGVYQKINDIVNEIDTLKSKIQEVNNEIAIDIAKLNNTKNNVQQVLTDCFSIKENIKHMMNEISKVEQLAKAIKEYVSAYKL</sequence>
<keyword evidence="2" id="KW-1133">Transmembrane helix</keyword>
<proteinExistence type="predicted"/>
<dbReference type="EMBL" id="AP024480">
    <property type="protein sequence ID" value="BCS81883.1"/>
    <property type="molecule type" value="Genomic_DNA"/>
</dbReference>
<keyword evidence="2" id="KW-0472">Membrane</keyword>
<feature type="transmembrane region" description="Helical" evidence="2">
    <location>
        <begin position="12"/>
        <end position="34"/>
    </location>
</feature>
<evidence type="ECO:0008006" key="5">
    <source>
        <dbReference type="Google" id="ProtNLM"/>
    </source>
</evidence>
<keyword evidence="1" id="KW-0175">Coiled coil</keyword>
<feature type="coiled-coil region" evidence="1">
    <location>
        <begin position="559"/>
        <end position="593"/>
    </location>
</feature>
<name>A0ABM7NP24_9FIRM</name>
<feature type="transmembrane region" description="Helical" evidence="2">
    <location>
        <begin position="257"/>
        <end position="277"/>
    </location>
</feature>